<sequence length="171" mass="19561">MADQPGAPLVEHSRFIPETPSVEQLPRQESAEVFLEPSRETIPAQAETIDGHIDTLRSRLRKPKNQRPNAIPQVRDELTLRVEQIMEEGLQDAFSELSVVERQEFKLAGERAAMEIRKALRGGHVKIKKIFEIIVGWLKKLPGINRFYLMQEAKIKTDKIVSLGEYEKYTG</sequence>
<organism evidence="1 2">
    <name type="scientific">Candidatus Magasanikbacteria bacterium CG10_big_fil_rev_8_21_14_0_10_47_10</name>
    <dbReference type="NCBI Taxonomy" id="1974652"/>
    <lineage>
        <taxon>Bacteria</taxon>
        <taxon>Candidatus Magasanikiibacteriota</taxon>
    </lineage>
</organism>
<name>A0A2H0TQF4_9BACT</name>
<gene>
    <name evidence="1" type="ORF">COU35_02915</name>
</gene>
<dbReference type="Proteomes" id="UP000230154">
    <property type="component" value="Unassembled WGS sequence"/>
</dbReference>
<evidence type="ECO:0000313" key="2">
    <source>
        <dbReference type="Proteomes" id="UP000230154"/>
    </source>
</evidence>
<accession>A0A2H0TQF4</accession>
<dbReference type="EMBL" id="PFCB01000022">
    <property type="protein sequence ID" value="PIR74375.1"/>
    <property type="molecule type" value="Genomic_DNA"/>
</dbReference>
<evidence type="ECO:0000313" key="1">
    <source>
        <dbReference type="EMBL" id="PIR74375.1"/>
    </source>
</evidence>
<dbReference type="AlphaFoldDB" id="A0A2H0TQF4"/>
<reference evidence="2" key="1">
    <citation type="submission" date="2017-09" db="EMBL/GenBank/DDBJ databases">
        <title>Depth-based differentiation of microbial function through sediment-hosted aquifers and enrichment of novel symbionts in the deep terrestrial subsurface.</title>
        <authorList>
            <person name="Probst A.J."/>
            <person name="Ladd B."/>
            <person name="Jarett J.K."/>
            <person name="Geller-Mcgrath D.E."/>
            <person name="Sieber C.M.K."/>
            <person name="Emerson J.B."/>
            <person name="Anantharaman K."/>
            <person name="Thomas B.C."/>
            <person name="Malmstrom R."/>
            <person name="Stieglmeier M."/>
            <person name="Klingl A."/>
            <person name="Woyke T."/>
            <person name="Ryan C.M."/>
            <person name="Banfield J.F."/>
        </authorList>
    </citation>
    <scope>NUCLEOTIDE SEQUENCE [LARGE SCALE GENOMIC DNA]</scope>
</reference>
<protein>
    <submittedName>
        <fullName evidence="1">Uncharacterized protein</fullName>
    </submittedName>
</protein>
<comment type="caution">
    <text evidence="1">The sequence shown here is derived from an EMBL/GenBank/DDBJ whole genome shotgun (WGS) entry which is preliminary data.</text>
</comment>
<proteinExistence type="predicted"/>